<keyword evidence="1" id="KW-0472">Membrane</keyword>
<sequence length="86" mass="9601">MYFAFGLASAVIDMYANAMGHLRRANEITKRIDKWDKLKSPPSNPLDLLSPLRRGKLAFIFAELFGWLSAGGFLLGVIPFIRLGMS</sequence>
<organism evidence="2 3">
    <name type="scientific">Pandoraea bronchicola</name>
    <dbReference type="NCBI Taxonomy" id="2508287"/>
    <lineage>
        <taxon>Bacteria</taxon>
        <taxon>Pseudomonadati</taxon>
        <taxon>Pseudomonadota</taxon>
        <taxon>Betaproteobacteria</taxon>
        <taxon>Burkholderiales</taxon>
        <taxon>Burkholderiaceae</taxon>
        <taxon>Pandoraea</taxon>
    </lineage>
</organism>
<keyword evidence="1" id="KW-0812">Transmembrane</keyword>
<accession>A0A5E5BNW5</accession>
<dbReference type="AlphaFoldDB" id="A0A5E5BNW5"/>
<evidence type="ECO:0000256" key="1">
    <source>
        <dbReference type="SAM" id="Phobius"/>
    </source>
</evidence>
<keyword evidence="3" id="KW-1185">Reference proteome</keyword>
<protein>
    <submittedName>
        <fullName evidence="2">Uncharacterized protein</fullName>
    </submittedName>
</protein>
<feature type="transmembrane region" description="Helical" evidence="1">
    <location>
        <begin position="57"/>
        <end position="81"/>
    </location>
</feature>
<reference evidence="2 3" key="1">
    <citation type="submission" date="2019-08" db="EMBL/GenBank/DDBJ databases">
        <authorList>
            <person name="Peeters C."/>
        </authorList>
    </citation>
    <scope>NUCLEOTIDE SEQUENCE [LARGE SCALE GENOMIC DNA]</scope>
    <source>
        <strain evidence="2 3">LMG 20603</strain>
    </source>
</reference>
<name>A0A5E5BNW5_9BURK</name>
<keyword evidence="1" id="KW-1133">Transmembrane helix</keyword>
<dbReference type="EMBL" id="CABPST010000002">
    <property type="protein sequence ID" value="VVE87539.1"/>
    <property type="molecule type" value="Genomic_DNA"/>
</dbReference>
<proteinExistence type="predicted"/>
<evidence type="ECO:0000313" key="3">
    <source>
        <dbReference type="Proteomes" id="UP000382040"/>
    </source>
</evidence>
<dbReference type="Proteomes" id="UP000382040">
    <property type="component" value="Unassembled WGS sequence"/>
</dbReference>
<evidence type="ECO:0000313" key="2">
    <source>
        <dbReference type="EMBL" id="VVE87539.1"/>
    </source>
</evidence>
<gene>
    <name evidence="2" type="ORF">PBR20603_01475</name>
</gene>